<feature type="transmembrane region" description="Helical" evidence="1">
    <location>
        <begin position="30"/>
        <end position="52"/>
    </location>
</feature>
<keyword evidence="1" id="KW-1133">Transmembrane helix</keyword>
<comment type="caution">
    <text evidence="2">The sequence shown here is derived from an EMBL/GenBank/DDBJ whole genome shotgun (WGS) entry which is preliminary data.</text>
</comment>
<protein>
    <submittedName>
        <fullName evidence="2">Uncharacterized protein</fullName>
    </submittedName>
</protein>
<accession>A0AAW2YGQ3</accession>
<organism evidence="2 3">
    <name type="scientific">Acrasis kona</name>
    <dbReference type="NCBI Taxonomy" id="1008807"/>
    <lineage>
        <taxon>Eukaryota</taxon>
        <taxon>Discoba</taxon>
        <taxon>Heterolobosea</taxon>
        <taxon>Tetramitia</taxon>
        <taxon>Eutetramitia</taxon>
        <taxon>Acrasidae</taxon>
        <taxon>Acrasis</taxon>
    </lineage>
</organism>
<keyword evidence="1" id="KW-0812">Transmembrane</keyword>
<name>A0AAW2YGQ3_9EUKA</name>
<dbReference type="Proteomes" id="UP001431209">
    <property type="component" value="Unassembled WGS sequence"/>
</dbReference>
<feature type="transmembrane region" description="Helical" evidence="1">
    <location>
        <begin position="97"/>
        <end position="122"/>
    </location>
</feature>
<dbReference type="EMBL" id="JAOPGA020000047">
    <property type="protein sequence ID" value="KAL0476486.1"/>
    <property type="molecule type" value="Genomic_DNA"/>
</dbReference>
<reference evidence="2 3" key="1">
    <citation type="submission" date="2024-03" db="EMBL/GenBank/DDBJ databases">
        <title>The Acrasis kona genome and developmental transcriptomes reveal deep origins of eukaryotic multicellular pathways.</title>
        <authorList>
            <person name="Sheikh S."/>
            <person name="Fu C.-J."/>
            <person name="Brown M.W."/>
            <person name="Baldauf S.L."/>
        </authorList>
    </citation>
    <scope>NUCLEOTIDE SEQUENCE [LARGE SCALE GENOMIC DNA]</scope>
    <source>
        <strain evidence="2 3">ATCC MYA-3509</strain>
    </source>
</reference>
<keyword evidence="1" id="KW-0472">Membrane</keyword>
<sequence length="129" mass="14864">MTYQNTSEIQEVLHSGLYHDDNFEKEVDKAFLFFILGLFVSPIFHIISAFLFSSSTNKKTRFWTVLSTLLCIIQISLGTIISIHVIAFFLFDWDYQILLVLTMFIVVLTIITLCICICNAAADWEVENK</sequence>
<gene>
    <name evidence="2" type="ORF">AKO1_006120</name>
</gene>
<evidence type="ECO:0000256" key="1">
    <source>
        <dbReference type="SAM" id="Phobius"/>
    </source>
</evidence>
<proteinExistence type="predicted"/>
<dbReference type="AlphaFoldDB" id="A0AAW2YGQ3"/>
<keyword evidence="3" id="KW-1185">Reference proteome</keyword>
<evidence type="ECO:0000313" key="3">
    <source>
        <dbReference type="Proteomes" id="UP001431209"/>
    </source>
</evidence>
<evidence type="ECO:0000313" key="2">
    <source>
        <dbReference type="EMBL" id="KAL0476486.1"/>
    </source>
</evidence>
<feature type="transmembrane region" description="Helical" evidence="1">
    <location>
        <begin position="64"/>
        <end position="91"/>
    </location>
</feature>